<dbReference type="PROSITE" id="PS00330">
    <property type="entry name" value="HEMOLYSIN_CALCIUM"/>
    <property type="match status" value="3"/>
</dbReference>
<dbReference type="InterPro" id="IPR018511">
    <property type="entry name" value="Hemolysin-typ_Ca-bd_CS"/>
</dbReference>
<dbReference type="InterPro" id="IPR001343">
    <property type="entry name" value="Hemolysn_Ca-bd"/>
</dbReference>
<dbReference type="InterPro" id="IPR050557">
    <property type="entry name" value="RTX_toxin/Mannuronan_C5-epim"/>
</dbReference>
<protein>
    <recommendedName>
        <fullName evidence="5">Calcium-binding protein</fullName>
    </recommendedName>
</protein>
<evidence type="ECO:0000256" key="1">
    <source>
        <dbReference type="ARBA" id="ARBA00004613"/>
    </source>
</evidence>
<keyword evidence="2" id="KW-0964">Secreted</keyword>
<dbReference type="PRINTS" id="PR00313">
    <property type="entry name" value="CABNDNGRPT"/>
</dbReference>
<comment type="caution">
    <text evidence="3">The sequence shown here is derived from an EMBL/GenBank/DDBJ whole genome shotgun (WGS) entry which is preliminary data.</text>
</comment>
<sequence>MAVLTLSANMPAGLRLPALFSSIVNGAITFGIEEGRNTANFQVVIYDSPVDIFYGGLFISEAQGEVSYLRVGPTNSPWLTYGGLGGGGLFTYSDLLTFHAQGAAAAAVVMAGDDHITSSWQGDYLEGYDGNDWLDAGAGADTLDGGSGNDTYIVDHKDDRIFEVVGGGYDVVWTSSNFAMAPDAEIEELRAASSAYSLALAGNGFRNLIVGTSGNDEIDGKGGVDTLIGGAGNDLYIVDDAFDVVSESDGEGYDTVIAEVSYRLADYIEALKAAGGSAFINLTGNALPNEIIGNLGANRIEGLDGNDHLYGDGGNDSIYGGNGQDMIFGGHRQFNELKAKRLPGSAGQAALAMPVTSAQI</sequence>
<gene>
    <name evidence="3" type="ORF">ACETIH_10555</name>
</gene>
<name>A0ABV6Y7A6_9HYPH</name>
<dbReference type="EMBL" id="JBHOMY010000026">
    <property type="protein sequence ID" value="MFC1457152.1"/>
    <property type="molecule type" value="Genomic_DNA"/>
</dbReference>
<comment type="subcellular location">
    <subcellularLocation>
        <location evidence="1">Secreted</location>
    </subcellularLocation>
</comment>
<reference evidence="3 4" key="1">
    <citation type="submission" date="2024-09" db="EMBL/GenBank/DDBJ databases">
        <title>Nodulacao em especies de Leguminosae Basais da Amazonia e Caracterizacao dos Rizobios e Bacterias Associadas aos Nodulos.</title>
        <authorList>
            <person name="Jambeiro I.C.A."/>
            <person name="Lopes I.S."/>
            <person name="Aguiar E.R.G.R."/>
            <person name="Santos A.F.J."/>
            <person name="Dos Santos J.M.F."/>
            <person name="Gross E."/>
        </authorList>
    </citation>
    <scope>NUCLEOTIDE SEQUENCE [LARGE SCALE GENOMIC DNA]</scope>
    <source>
        <strain evidence="3 4">BRUESC1165</strain>
    </source>
</reference>
<evidence type="ECO:0008006" key="5">
    <source>
        <dbReference type="Google" id="ProtNLM"/>
    </source>
</evidence>
<evidence type="ECO:0000313" key="4">
    <source>
        <dbReference type="Proteomes" id="UP001593940"/>
    </source>
</evidence>
<dbReference type="Gene3D" id="2.150.10.10">
    <property type="entry name" value="Serralysin-like metalloprotease, C-terminal"/>
    <property type="match status" value="2"/>
</dbReference>
<proteinExistence type="predicted"/>
<evidence type="ECO:0000256" key="2">
    <source>
        <dbReference type="ARBA" id="ARBA00022525"/>
    </source>
</evidence>
<dbReference type="Pfam" id="PF00353">
    <property type="entry name" value="HemolysinCabind"/>
    <property type="match status" value="3"/>
</dbReference>
<organism evidence="3 4">
    <name type="scientific">Microvirga arabica</name>
    <dbReference type="NCBI Taxonomy" id="1128671"/>
    <lineage>
        <taxon>Bacteria</taxon>
        <taxon>Pseudomonadati</taxon>
        <taxon>Pseudomonadota</taxon>
        <taxon>Alphaproteobacteria</taxon>
        <taxon>Hyphomicrobiales</taxon>
        <taxon>Methylobacteriaceae</taxon>
        <taxon>Microvirga</taxon>
    </lineage>
</organism>
<dbReference type="SUPFAM" id="SSF51120">
    <property type="entry name" value="beta-Roll"/>
    <property type="match status" value="2"/>
</dbReference>
<dbReference type="PANTHER" id="PTHR38340">
    <property type="entry name" value="S-LAYER PROTEIN"/>
    <property type="match status" value="1"/>
</dbReference>
<dbReference type="RefSeq" id="WP_377029660.1">
    <property type="nucleotide sequence ID" value="NZ_JBHOMY010000026.1"/>
</dbReference>
<evidence type="ECO:0000313" key="3">
    <source>
        <dbReference type="EMBL" id="MFC1457152.1"/>
    </source>
</evidence>
<keyword evidence="4" id="KW-1185">Reference proteome</keyword>
<dbReference type="Proteomes" id="UP001593940">
    <property type="component" value="Unassembled WGS sequence"/>
</dbReference>
<accession>A0ABV6Y7A6</accession>
<dbReference type="InterPro" id="IPR011049">
    <property type="entry name" value="Serralysin-like_metalloprot_C"/>
</dbReference>
<dbReference type="PANTHER" id="PTHR38340:SF1">
    <property type="entry name" value="S-LAYER PROTEIN"/>
    <property type="match status" value="1"/>
</dbReference>